<dbReference type="KEGG" id="tet:TTHERM_000011269"/>
<dbReference type="EMBL" id="GG662845">
    <property type="protein sequence ID" value="EWS76330.1"/>
    <property type="molecule type" value="Genomic_DNA"/>
</dbReference>
<dbReference type="Proteomes" id="UP000009168">
    <property type="component" value="Unassembled WGS sequence"/>
</dbReference>
<dbReference type="InParanoid" id="W7XAC8"/>
<name>W7XAC8_TETTS</name>
<keyword evidence="2" id="KW-1185">Reference proteome</keyword>
<evidence type="ECO:0000313" key="2">
    <source>
        <dbReference type="Proteomes" id="UP000009168"/>
    </source>
</evidence>
<dbReference type="GeneID" id="24436795"/>
<sequence>MYLGSTLGGIFNCQKQLFHCNFYSQIFYQWDKSKILKVAELVLLTYLQGKQQNNLLNIQIQNQKIMFQNLLKSIHYLLYVVLETQDCISQILLKIHFQISILSNGSYFTIPKFTEIDFYSSRRQILYQFMIQLKTKLFTKLASLHSQLRELLVFILFKILQQLQQIEGKQIFQLQVFDQQDQLVLYFTFKCYIFIQEYIIQSKINQIIKFNWIQFQMYLLKQIKNLSIYLTNFIQNTTQNKNFYKKIRENTKTHLSLYTSRKINMLKMKVYCIQLNRII</sequence>
<reference evidence="2" key="1">
    <citation type="journal article" date="2006" name="PLoS Biol.">
        <title>Macronuclear genome sequence of the ciliate Tetrahymena thermophila, a model eukaryote.</title>
        <authorList>
            <person name="Eisen J.A."/>
            <person name="Coyne R.S."/>
            <person name="Wu M."/>
            <person name="Wu D."/>
            <person name="Thiagarajan M."/>
            <person name="Wortman J.R."/>
            <person name="Badger J.H."/>
            <person name="Ren Q."/>
            <person name="Amedeo P."/>
            <person name="Jones K.M."/>
            <person name="Tallon L.J."/>
            <person name="Delcher A.L."/>
            <person name="Salzberg S.L."/>
            <person name="Silva J.C."/>
            <person name="Haas B.J."/>
            <person name="Majoros W.H."/>
            <person name="Farzad M."/>
            <person name="Carlton J.M."/>
            <person name="Smith R.K. Jr."/>
            <person name="Garg J."/>
            <person name="Pearlman R.E."/>
            <person name="Karrer K.M."/>
            <person name="Sun L."/>
            <person name="Manning G."/>
            <person name="Elde N.C."/>
            <person name="Turkewitz A.P."/>
            <person name="Asai D.J."/>
            <person name="Wilkes D.E."/>
            <person name="Wang Y."/>
            <person name="Cai H."/>
            <person name="Collins K."/>
            <person name="Stewart B.A."/>
            <person name="Lee S.R."/>
            <person name="Wilamowska K."/>
            <person name="Weinberg Z."/>
            <person name="Ruzzo W.L."/>
            <person name="Wloga D."/>
            <person name="Gaertig J."/>
            <person name="Frankel J."/>
            <person name="Tsao C.-C."/>
            <person name="Gorovsky M.A."/>
            <person name="Keeling P.J."/>
            <person name="Waller R.F."/>
            <person name="Patron N.J."/>
            <person name="Cherry J.M."/>
            <person name="Stover N.A."/>
            <person name="Krieger C.J."/>
            <person name="del Toro C."/>
            <person name="Ryder H.F."/>
            <person name="Williamson S.C."/>
            <person name="Barbeau R.A."/>
            <person name="Hamilton E.P."/>
            <person name="Orias E."/>
        </authorList>
    </citation>
    <scope>NUCLEOTIDE SEQUENCE [LARGE SCALE GENOMIC DNA]</scope>
    <source>
        <strain evidence="2">SB210</strain>
    </source>
</reference>
<organism evidence="1 2">
    <name type="scientific">Tetrahymena thermophila (strain SB210)</name>
    <dbReference type="NCBI Taxonomy" id="312017"/>
    <lineage>
        <taxon>Eukaryota</taxon>
        <taxon>Sar</taxon>
        <taxon>Alveolata</taxon>
        <taxon>Ciliophora</taxon>
        <taxon>Intramacronucleata</taxon>
        <taxon>Oligohymenophorea</taxon>
        <taxon>Hymenostomatida</taxon>
        <taxon>Tetrahymenina</taxon>
        <taxon>Tetrahymenidae</taxon>
        <taxon>Tetrahymena</taxon>
    </lineage>
</organism>
<evidence type="ECO:0000313" key="1">
    <source>
        <dbReference type="EMBL" id="EWS76330.1"/>
    </source>
</evidence>
<gene>
    <name evidence="1" type="ORF">TTHERM_000011269</name>
</gene>
<dbReference type="AlphaFoldDB" id="W7XAC8"/>
<dbReference type="RefSeq" id="XP_012651114.1">
    <property type="nucleotide sequence ID" value="XM_012795660.1"/>
</dbReference>
<proteinExistence type="predicted"/>
<accession>W7XAC8</accession>
<protein>
    <submittedName>
        <fullName evidence="1">Uncharacterized protein</fullName>
    </submittedName>
</protein>